<organism evidence="2 3">
    <name type="scientific">Enterococcus aquimarinus</name>
    <dbReference type="NCBI Taxonomy" id="328396"/>
    <lineage>
        <taxon>Bacteria</taxon>
        <taxon>Bacillati</taxon>
        <taxon>Bacillota</taxon>
        <taxon>Bacilli</taxon>
        <taxon>Lactobacillales</taxon>
        <taxon>Enterococcaceae</taxon>
        <taxon>Enterococcus</taxon>
    </lineage>
</organism>
<protein>
    <recommendedName>
        <fullName evidence="1">Methyltransferase domain-containing protein</fullName>
    </recommendedName>
</protein>
<dbReference type="Gene3D" id="3.40.50.150">
    <property type="entry name" value="Vaccinia Virus protein VP39"/>
    <property type="match status" value="1"/>
</dbReference>
<dbReference type="SUPFAM" id="SSF53335">
    <property type="entry name" value="S-adenosyl-L-methionine-dependent methyltransferases"/>
    <property type="match status" value="1"/>
</dbReference>
<dbReference type="EMBL" id="JXKD01000020">
    <property type="protein sequence ID" value="OJG09139.1"/>
    <property type="molecule type" value="Genomic_DNA"/>
</dbReference>
<dbReference type="Pfam" id="PF13649">
    <property type="entry name" value="Methyltransf_25"/>
    <property type="match status" value="1"/>
</dbReference>
<feature type="domain" description="Methyltransferase" evidence="1">
    <location>
        <begin position="49"/>
        <end position="129"/>
    </location>
</feature>
<evidence type="ECO:0000313" key="3">
    <source>
        <dbReference type="Proteomes" id="UP000182149"/>
    </source>
</evidence>
<keyword evidence="3" id="KW-1185">Reference proteome</keyword>
<proteinExistence type="predicted"/>
<name>A0A1L8QNT5_9ENTE</name>
<evidence type="ECO:0000313" key="2">
    <source>
        <dbReference type="EMBL" id="OJG09139.1"/>
    </source>
</evidence>
<gene>
    <name evidence="2" type="ORF">RU93_GL001210</name>
</gene>
<dbReference type="Proteomes" id="UP000182149">
    <property type="component" value="Unassembled WGS sequence"/>
</dbReference>
<accession>A0A1L8QNT5</accession>
<dbReference type="InterPro" id="IPR041698">
    <property type="entry name" value="Methyltransf_25"/>
</dbReference>
<evidence type="ECO:0000259" key="1">
    <source>
        <dbReference type="Pfam" id="PF13649"/>
    </source>
</evidence>
<dbReference type="STRING" id="328396.RU93_GL001210"/>
<dbReference type="AlphaFoldDB" id="A0A1L8QNT5"/>
<dbReference type="InterPro" id="IPR029063">
    <property type="entry name" value="SAM-dependent_MTases_sf"/>
</dbReference>
<dbReference type="RefSeq" id="WP_071875648.1">
    <property type="nucleotide sequence ID" value="NZ_JBHSHF010000018.1"/>
</dbReference>
<comment type="caution">
    <text evidence="2">The sequence shown here is derived from an EMBL/GenBank/DDBJ whole genome shotgun (WGS) entry which is preliminary data.</text>
</comment>
<dbReference type="CDD" id="cd02440">
    <property type="entry name" value="AdoMet_MTases"/>
    <property type="match status" value="1"/>
</dbReference>
<sequence>MDELEEMIAFWDDFADDYDSIQEESATTLLDDLNTFVKKQPLFPVSSFLDLAGGTGKYIEVFLPLVERYTLVDFSPRMLDIARKKAPHSNVTFIEQTQASFLAQTRDCSFDVVFSAMNPALDTPKQLLELLRIAKKAVYLLRLVADEDVLFSPLEEKPFNLMHQYKKWLHGMPFQVVEFVYPLEETIEKSFFYEYFSEEIPYTTLEKIAATYFKTDSTFLNPRQVIFELLIIPVSQEEVAR</sequence>
<reference evidence="2 3" key="1">
    <citation type="submission" date="2014-12" db="EMBL/GenBank/DDBJ databases">
        <title>Draft genome sequences of 29 type strains of Enterococci.</title>
        <authorList>
            <person name="Zhong Z."/>
            <person name="Sun Z."/>
            <person name="Liu W."/>
            <person name="Zhang W."/>
            <person name="Zhang H."/>
        </authorList>
    </citation>
    <scope>NUCLEOTIDE SEQUENCE [LARGE SCALE GENOMIC DNA]</scope>
    <source>
        <strain evidence="2 3">DSM 17690</strain>
    </source>
</reference>
<dbReference type="OrthoDB" id="2287745at2"/>